<dbReference type="RefSeq" id="WP_170860709.1">
    <property type="nucleotide sequence ID" value="NZ_CAWQZC010000047.1"/>
</dbReference>
<dbReference type="Proteomes" id="UP000182660">
    <property type="component" value="Unassembled WGS sequence"/>
</dbReference>
<dbReference type="InterPro" id="IPR007537">
    <property type="entry name" value="tRNAHis_GuaTrfase_Thg1"/>
</dbReference>
<reference evidence="2 3" key="1">
    <citation type="submission" date="2016-11" db="EMBL/GenBank/DDBJ databases">
        <authorList>
            <person name="Klemetsen T."/>
        </authorList>
    </citation>
    <scope>NUCLEOTIDE SEQUENCE [LARGE SCALE GENOMIC DNA]</scope>
    <source>
        <strain evidence="2">MT 2528</strain>
    </source>
</reference>
<dbReference type="PANTHER" id="PTHR12729">
    <property type="entry name" value="TRNA(HIS) GUANYLYLTRANSFERASE-RELATED"/>
    <property type="match status" value="1"/>
</dbReference>
<evidence type="ECO:0000313" key="2">
    <source>
        <dbReference type="EMBL" id="SGY84959.1"/>
    </source>
</evidence>
<proteinExistence type="predicted"/>
<sequence length="264" mass="30389">MQELQLVKQLCDLNSQFKDIEAKSESFTSTPKQHFLVVRLDGIGLSKKYLKDKVINKQFQKVMIKAIEQTYYVLRRKSPSNAQQLFLGVVMASDEVSFILNTYDNYFDDRLFKIVTTIASTFTNFFTQEGVHKNRNLSITGSFDGKPLILPNLEEVNQYIAYRAAVYTRNSMAKLLRLKGVDCNELYNPKNNNNLDYYQMKLSQLNLKADDLSEGCIVFVPSRGDNEELKKFKNKSLDKLITLYSTSIEGLDNWLHEKNTLTAS</sequence>
<name>A0ABY1HCG9_9GAMM</name>
<evidence type="ECO:0000259" key="1">
    <source>
        <dbReference type="Pfam" id="PF04446"/>
    </source>
</evidence>
<dbReference type="Pfam" id="PF04446">
    <property type="entry name" value="Thg1"/>
    <property type="match status" value="1"/>
</dbReference>
<gene>
    <name evidence="2" type="ORF">MT2528_0758</name>
</gene>
<dbReference type="InterPro" id="IPR038469">
    <property type="entry name" value="tRNAHis_GuaTrfase_Thg1_sf"/>
</dbReference>
<comment type="caution">
    <text evidence="2">The sequence shown here is derived from an EMBL/GenBank/DDBJ whole genome shotgun (WGS) entry which is preliminary data.</text>
</comment>
<dbReference type="EMBL" id="FPLJ01000021">
    <property type="protein sequence ID" value="SGY84959.1"/>
    <property type="molecule type" value="Genomic_DNA"/>
</dbReference>
<dbReference type="PANTHER" id="PTHR12729:SF6">
    <property type="entry name" value="TRNA(HIS) GUANYLYLTRANSFERASE-RELATED"/>
    <property type="match status" value="1"/>
</dbReference>
<protein>
    <recommendedName>
        <fullName evidence="1">tRNAHis guanylyltransferase catalytic domain-containing protein</fullName>
    </recommendedName>
</protein>
<accession>A0ABY1HCG9</accession>
<keyword evidence="3" id="KW-1185">Reference proteome</keyword>
<dbReference type="GeneID" id="61298255"/>
<dbReference type="Gene3D" id="3.30.70.3000">
    <property type="match status" value="1"/>
</dbReference>
<evidence type="ECO:0000313" key="3">
    <source>
        <dbReference type="Proteomes" id="UP000182660"/>
    </source>
</evidence>
<organism evidence="2 3">
    <name type="scientific">Moritella viscosa</name>
    <dbReference type="NCBI Taxonomy" id="80854"/>
    <lineage>
        <taxon>Bacteria</taxon>
        <taxon>Pseudomonadati</taxon>
        <taxon>Pseudomonadota</taxon>
        <taxon>Gammaproteobacteria</taxon>
        <taxon>Alteromonadales</taxon>
        <taxon>Moritellaceae</taxon>
        <taxon>Moritella</taxon>
    </lineage>
</organism>
<feature type="domain" description="tRNAHis guanylyltransferase catalytic" evidence="1">
    <location>
        <begin position="26"/>
        <end position="151"/>
    </location>
</feature>
<dbReference type="InterPro" id="IPR024956">
    <property type="entry name" value="tRNAHis_GuaTrfase_cat"/>
</dbReference>